<reference evidence="1" key="1">
    <citation type="journal article" date="2014" name="Front. Microbiol.">
        <title>High frequency of phylogenetically diverse reductive dehalogenase-homologous genes in deep subseafloor sedimentary metagenomes.</title>
        <authorList>
            <person name="Kawai M."/>
            <person name="Futagami T."/>
            <person name="Toyoda A."/>
            <person name="Takaki Y."/>
            <person name="Nishi S."/>
            <person name="Hori S."/>
            <person name="Arai W."/>
            <person name="Tsubouchi T."/>
            <person name="Morono Y."/>
            <person name="Uchiyama I."/>
            <person name="Ito T."/>
            <person name="Fujiyama A."/>
            <person name="Inagaki F."/>
            <person name="Takami H."/>
        </authorList>
    </citation>
    <scope>NUCLEOTIDE SEQUENCE</scope>
    <source>
        <strain evidence="1">Expedition CK06-06</strain>
    </source>
</reference>
<name>X1BDF7_9ZZZZ</name>
<dbReference type="EMBL" id="BART01013627">
    <property type="protein sequence ID" value="GAG79272.1"/>
    <property type="molecule type" value="Genomic_DNA"/>
</dbReference>
<protein>
    <submittedName>
        <fullName evidence="1">Uncharacterized protein</fullName>
    </submittedName>
</protein>
<evidence type="ECO:0000313" key="1">
    <source>
        <dbReference type="EMBL" id="GAG79272.1"/>
    </source>
</evidence>
<dbReference type="AlphaFoldDB" id="X1BDF7"/>
<proteinExistence type="predicted"/>
<accession>X1BDF7</accession>
<sequence length="79" mass="9262">MKYKMRFENDIIFFIDKNIFNELEQCIENATPNEACGLIFGEIQEINNNGDFKYKYYSKDFQCIASSNKSPVAFLLDND</sequence>
<gene>
    <name evidence="1" type="ORF">S01H4_27747</name>
</gene>
<organism evidence="1">
    <name type="scientific">marine sediment metagenome</name>
    <dbReference type="NCBI Taxonomy" id="412755"/>
    <lineage>
        <taxon>unclassified sequences</taxon>
        <taxon>metagenomes</taxon>
        <taxon>ecological metagenomes</taxon>
    </lineage>
</organism>
<feature type="non-terminal residue" evidence="1">
    <location>
        <position position="79"/>
    </location>
</feature>
<comment type="caution">
    <text evidence="1">The sequence shown here is derived from an EMBL/GenBank/DDBJ whole genome shotgun (WGS) entry which is preliminary data.</text>
</comment>